<proteinExistence type="predicted"/>
<dbReference type="GO" id="GO:0000786">
    <property type="term" value="C:nucleosome"/>
    <property type="evidence" value="ECO:0007669"/>
    <property type="project" value="InterPro"/>
</dbReference>
<evidence type="ECO:0000256" key="1">
    <source>
        <dbReference type="SAM" id="MobiDB-lite"/>
    </source>
</evidence>
<dbReference type="InterPro" id="IPR005819">
    <property type="entry name" value="H1/H5"/>
</dbReference>
<reference evidence="3" key="1">
    <citation type="submission" date="2019-12" db="EMBL/GenBank/DDBJ databases">
        <title>Genome sequencing and annotation of Brassica cretica.</title>
        <authorList>
            <person name="Studholme D.J."/>
            <person name="Sarris P.F."/>
        </authorList>
    </citation>
    <scope>NUCLEOTIDE SEQUENCE</scope>
    <source>
        <strain evidence="3">PFS-102/07</strain>
        <tissue evidence="3">Leaf</tissue>
    </source>
</reference>
<dbReference type="AlphaFoldDB" id="A0A8S9HVQ9"/>
<dbReference type="Pfam" id="PF07780">
    <property type="entry name" value="Spb1_C"/>
    <property type="match status" value="1"/>
</dbReference>
<feature type="compositionally biased region" description="Basic residues" evidence="1">
    <location>
        <begin position="144"/>
        <end position="154"/>
    </location>
</feature>
<dbReference type="InterPro" id="IPR012920">
    <property type="entry name" value="rRNA_MeTfrase_SPB1-like_C"/>
</dbReference>
<dbReference type="GO" id="GO:0006364">
    <property type="term" value="P:rRNA processing"/>
    <property type="evidence" value="ECO:0007669"/>
    <property type="project" value="InterPro"/>
</dbReference>
<dbReference type="GO" id="GO:0030527">
    <property type="term" value="F:structural constituent of chromatin"/>
    <property type="evidence" value="ECO:0007669"/>
    <property type="project" value="InterPro"/>
</dbReference>
<name>A0A8S9HVQ9_BRACR</name>
<gene>
    <name evidence="3" type="ORF">F2Q70_00014905</name>
</gene>
<dbReference type="GO" id="GO:0006334">
    <property type="term" value="P:nucleosome assembly"/>
    <property type="evidence" value="ECO:0007669"/>
    <property type="project" value="InterPro"/>
</dbReference>
<protein>
    <recommendedName>
        <fullName evidence="2">Ribosomal RNA methyltransferase SPB1-like C-terminal domain-containing protein</fullName>
    </recommendedName>
</protein>
<dbReference type="Gene3D" id="1.10.510.10">
    <property type="entry name" value="Transferase(Phosphotransferase) domain 1"/>
    <property type="match status" value="1"/>
</dbReference>
<dbReference type="GO" id="GO:0005634">
    <property type="term" value="C:nucleus"/>
    <property type="evidence" value="ECO:0007669"/>
    <property type="project" value="InterPro"/>
</dbReference>
<feature type="region of interest" description="Disordered" evidence="1">
    <location>
        <begin position="122"/>
        <end position="163"/>
    </location>
</feature>
<accession>A0A8S9HVQ9</accession>
<comment type="caution">
    <text evidence="3">The sequence shown here is derived from an EMBL/GenBank/DDBJ whole genome shotgun (WGS) entry which is preliminary data.</text>
</comment>
<sequence length="227" mass="25667">MLDDTYNRHMLADEGLLPKWFLDDEKHHRQPMKPITKEEANAVKAQFREINARPAKKVAEAKAWKKRAAAKRFEKVRKKANVISDTADISNRSKDKMIDKLYKKAAEPRKAKKELVVSKKGVGVKVGKGQKRVDRRMKSDARQRRGGKPGRKGMKNASGWPFTLSGTKPGYRAEEMTELLKVGVKCTADQPHARPNMKEVLSMLVKISGKAELFNGLSSPPQVYIEM</sequence>
<evidence type="ECO:0000313" key="3">
    <source>
        <dbReference type="EMBL" id="KAF2561654.1"/>
    </source>
</evidence>
<dbReference type="GO" id="GO:0008168">
    <property type="term" value="F:methyltransferase activity"/>
    <property type="evidence" value="ECO:0007669"/>
    <property type="project" value="InterPro"/>
</dbReference>
<dbReference type="EMBL" id="QGKY02001250">
    <property type="protein sequence ID" value="KAF2561654.1"/>
    <property type="molecule type" value="Genomic_DNA"/>
</dbReference>
<organism evidence="3">
    <name type="scientific">Brassica cretica</name>
    <name type="common">Mustard</name>
    <dbReference type="NCBI Taxonomy" id="69181"/>
    <lineage>
        <taxon>Eukaryota</taxon>
        <taxon>Viridiplantae</taxon>
        <taxon>Streptophyta</taxon>
        <taxon>Embryophyta</taxon>
        <taxon>Tracheophyta</taxon>
        <taxon>Spermatophyta</taxon>
        <taxon>Magnoliopsida</taxon>
        <taxon>eudicotyledons</taxon>
        <taxon>Gunneridae</taxon>
        <taxon>Pentapetalae</taxon>
        <taxon>rosids</taxon>
        <taxon>malvids</taxon>
        <taxon>Brassicales</taxon>
        <taxon>Brassicaceae</taxon>
        <taxon>Brassiceae</taxon>
        <taxon>Brassica</taxon>
    </lineage>
</organism>
<evidence type="ECO:0000259" key="2">
    <source>
        <dbReference type="Pfam" id="PF07780"/>
    </source>
</evidence>
<feature type="domain" description="Ribosomal RNA methyltransferase SPB1-like C-terminal" evidence="2">
    <location>
        <begin position="1"/>
        <end position="144"/>
    </location>
</feature>
<dbReference type="PRINTS" id="PR00624">
    <property type="entry name" value="HISTONEH5"/>
</dbReference>
<dbReference type="GO" id="GO:0003677">
    <property type="term" value="F:DNA binding"/>
    <property type="evidence" value="ECO:0007669"/>
    <property type="project" value="InterPro"/>
</dbReference>